<organism evidence="3 5">
    <name type="scientific">Zhongshania marina</name>
    <dbReference type="NCBI Taxonomy" id="2304603"/>
    <lineage>
        <taxon>Bacteria</taxon>
        <taxon>Pseudomonadati</taxon>
        <taxon>Pseudomonadota</taxon>
        <taxon>Gammaproteobacteria</taxon>
        <taxon>Cellvibrionales</taxon>
        <taxon>Spongiibacteraceae</taxon>
        <taxon>Zhongshania</taxon>
    </lineage>
</organism>
<dbReference type="Proteomes" id="UP000274695">
    <property type="component" value="Unassembled WGS sequence"/>
</dbReference>
<dbReference type="OrthoDB" id="9796058at2"/>
<evidence type="ECO:0000256" key="1">
    <source>
        <dbReference type="ARBA" id="ARBA00009129"/>
    </source>
</evidence>
<dbReference type="PANTHER" id="PTHR34977:SF1">
    <property type="entry name" value="UPF0337 PROTEIN YJBJ"/>
    <property type="match status" value="1"/>
</dbReference>
<dbReference type="AlphaFoldDB" id="A0A2S4HFZ0"/>
<dbReference type="Pfam" id="PF05532">
    <property type="entry name" value="CsbD"/>
    <property type="match status" value="1"/>
</dbReference>
<dbReference type="InterPro" id="IPR036629">
    <property type="entry name" value="YjbJ_sf"/>
</dbReference>
<name>A0A2S4HFZ0_9GAMM</name>
<dbReference type="SUPFAM" id="SSF69047">
    <property type="entry name" value="Hypothetical protein YjbJ"/>
    <property type="match status" value="1"/>
</dbReference>
<dbReference type="PIRSF" id="PIRSF039008">
    <property type="entry name" value="YjbJ"/>
    <property type="match status" value="1"/>
</dbReference>
<proteinExistence type="inferred from homology"/>
<dbReference type="Proteomes" id="UP000237222">
    <property type="component" value="Unassembled WGS sequence"/>
</dbReference>
<sequence>MNKDQAEGRWREFTAKVKQQWGDLTDDEVLQAEGNIDAIAAKIQQKYGDSKEAVATKLNQLMEKFEK</sequence>
<dbReference type="InterPro" id="IPR050423">
    <property type="entry name" value="UPF0337_stress_rsp"/>
</dbReference>
<dbReference type="InterPro" id="IPR026042">
    <property type="entry name" value="YjbJ"/>
</dbReference>
<comment type="similarity">
    <text evidence="1">Belongs to the UPF0337 (CsbD) family.</text>
</comment>
<reference evidence="3 5" key="1">
    <citation type="submission" date="2018-01" db="EMBL/GenBank/DDBJ databases">
        <authorList>
            <person name="Yu X.-D."/>
        </authorList>
    </citation>
    <scope>NUCLEOTIDE SEQUENCE [LARGE SCALE GENOMIC DNA]</scope>
    <source>
        <strain evidence="3 5">ZX-21</strain>
    </source>
</reference>
<keyword evidence="6" id="KW-1185">Reference proteome</keyword>
<dbReference type="EMBL" id="RHGB01000015">
    <property type="protein sequence ID" value="RNL60334.1"/>
    <property type="molecule type" value="Genomic_DNA"/>
</dbReference>
<dbReference type="PANTHER" id="PTHR34977">
    <property type="entry name" value="UPF0337 PROTEIN YJBJ"/>
    <property type="match status" value="1"/>
</dbReference>
<evidence type="ECO:0000313" key="4">
    <source>
        <dbReference type="EMBL" id="RNL60334.1"/>
    </source>
</evidence>
<evidence type="ECO:0000313" key="3">
    <source>
        <dbReference type="EMBL" id="POP52887.1"/>
    </source>
</evidence>
<dbReference type="RefSeq" id="WP_103684305.1">
    <property type="nucleotide sequence ID" value="NZ_PQGG01000021.1"/>
</dbReference>
<evidence type="ECO:0000259" key="2">
    <source>
        <dbReference type="Pfam" id="PF05532"/>
    </source>
</evidence>
<dbReference type="Gene3D" id="1.10.1470.10">
    <property type="entry name" value="YjbJ"/>
    <property type="match status" value="1"/>
</dbReference>
<evidence type="ECO:0000313" key="5">
    <source>
        <dbReference type="Proteomes" id="UP000237222"/>
    </source>
</evidence>
<dbReference type="InterPro" id="IPR008462">
    <property type="entry name" value="CsbD"/>
</dbReference>
<comment type="caution">
    <text evidence="3">The sequence shown here is derived from an EMBL/GenBank/DDBJ whole genome shotgun (WGS) entry which is preliminary data.</text>
</comment>
<protein>
    <submittedName>
        <fullName evidence="3">CsbD family protein</fullName>
    </submittedName>
</protein>
<dbReference type="EMBL" id="PQGG01000021">
    <property type="protein sequence ID" value="POP52887.1"/>
    <property type="molecule type" value="Genomic_DNA"/>
</dbReference>
<feature type="domain" description="CsbD-like" evidence="2">
    <location>
        <begin position="4"/>
        <end position="54"/>
    </location>
</feature>
<gene>
    <name evidence="3" type="ORF">C0068_09705</name>
    <name evidence="4" type="ORF">D0911_13725</name>
</gene>
<reference evidence="4 6" key="2">
    <citation type="submission" date="2018-10" db="EMBL/GenBank/DDBJ databases">
        <title>Draft genome sequence of Zhongshania sp. DSW25-10.</title>
        <authorList>
            <person name="Oh J."/>
        </authorList>
    </citation>
    <scope>NUCLEOTIDE SEQUENCE [LARGE SCALE GENOMIC DNA]</scope>
    <source>
        <strain evidence="4 6">DSW25-10</strain>
    </source>
</reference>
<accession>A0A2S4HFZ0</accession>
<evidence type="ECO:0000313" key="6">
    <source>
        <dbReference type="Proteomes" id="UP000274695"/>
    </source>
</evidence>